<dbReference type="InterPro" id="IPR043129">
    <property type="entry name" value="ATPase_NBD"/>
</dbReference>
<evidence type="ECO:0000313" key="2">
    <source>
        <dbReference type="EMBL" id="SUZ84249.1"/>
    </source>
</evidence>
<dbReference type="InterPro" id="IPR022496">
    <property type="entry name" value="T6A_TsaB"/>
</dbReference>
<dbReference type="Gene3D" id="3.30.420.40">
    <property type="match status" value="2"/>
</dbReference>
<gene>
    <name evidence="2" type="ORF">METZ01_LOCUS37103</name>
</gene>
<dbReference type="PANTHER" id="PTHR11735">
    <property type="entry name" value="TRNA N6-ADENOSINE THREONYLCARBAMOYLTRANSFERASE"/>
    <property type="match status" value="1"/>
</dbReference>
<dbReference type="InterPro" id="IPR000905">
    <property type="entry name" value="Gcp-like_dom"/>
</dbReference>
<dbReference type="GO" id="GO:0005829">
    <property type="term" value="C:cytosol"/>
    <property type="evidence" value="ECO:0007669"/>
    <property type="project" value="TreeGrafter"/>
</dbReference>
<dbReference type="AlphaFoldDB" id="A0A381R052"/>
<dbReference type="Pfam" id="PF00814">
    <property type="entry name" value="TsaD"/>
    <property type="match status" value="1"/>
</dbReference>
<name>A0A381R052_9ZZZZ</name>
<evidence type="ECO:0000259" key="1">
    <source>
        <dbReference type="Pfam" id="PF00814"/>
    </source>
</evidence>
<dbReference type="NCBIfam" id="TIGR03725">
    <property type="entry name" value="T6A_YeaZ"/>
    <property type="match status" value="1"/>
</dbReference>
<feature type="domain" description="Gcp-like" evidence="1">
    <location>
        <begin position="40"/>
        <end position="144"/>
    </location>
</feature>
<organism evidence="2">
    <name type="scientific">marine metagenome</name>
    <dbReference type="NCBI Taxonomy" id="408172"/>
    <lineage>
        <taxon>unclassified sequences</taxon>
        <taxon>metagenomes</taxon>
        <taxon>ecological metagenomes</taxon>
    </lineage>
</organism>
<dbReference type="SUPFAM" id="SSF53067">
    <property type="entry name" value="Actin-like ATPase domain"/>
    <property type="match status" value="1"/>
</dbReference>
<dbReference type="GO" id="GO:0002949">
    <property type="term" value="P:tRNA threonylcarbamoyladenosine modification"/>
    <property type="evidence" value="ECO:0007669"/>
    <property type="project" value="InterPro"/>
</dbReference>
<accession>A0A381R052</accession>
<sequence>MSNLVNSDGVFLAFDTSSAVGSVAVGRDGVVRAYAELEQQRKHASALVPAIRAVLLEAGIDKSELDGIVVGEGPGSFTGVRVSAATAKGMAHALGLPLWPVSSLAATALSVGGHGIRYVLFDARKQRVYGACYGVGKMGIETLVFPHAGTLREVLASEIPTGAVFFGEASCHHRLVIEGAGFEVQPLPVTCPGANGLLRYIRLHPNTPSVDAMRGWEPKYIRNWQPSPDVI</sequence>
<dbReference type="EMBL" id="UINC01001587">
    <property type="protein sequence ID" value="SUZ84249.1"/>
    <property type="molecule type" value="Genomic_DNA"/>
</dbReference>
<proteinExistence type="predicted"/>
<protein>
    <recommendedName>
        <fullName evidence="1">Gcp-like domain-containing protein</fullName>
    </recommendedName>
</protein>
<reference evidence="2" key="1">
    <citation type="submission" date="2018-05" db="EMBL/GenBank/DDBJ databases">
        <authorList>
            <person name="Lanie J.A."/>
            <person name="Ng W.-L."/>
            <person name="Kazmierczak K.M."/>
            <person name="Andrzejewski T.M."/>
            <person name="Davidsen T.M."/>
            <person name="Wayne K.J."/>
            <person name="Tettelin H."/>
            <person name="Glass J.I."/>
            <person name="Rusch D."/>
            <person name="Podicherti R."/>
            <person name="Tsui H.-C.T."/>
            <person name="Winkler M.E."/>
        </authorList>
    </citation>
    <scope>NUCLEOTIDE SEQUENCE</scope>
</reference>
<dbReference type="PANTHER" id="PTHR11735:SF11">
    <property type="entry name" value="TRNA THREONYLCARBAMOYLADENOSINE BIOSYNTHESIS PROTEIN TSAB"/>
    <property type="match status" value="1"/>
</dbReference>
<dbReference type="CDD" id="cd24032">
    <property type="entry name" value="ASKHA_NBD_TsaB"/>
    <property type="match status" value="1"/>
</dbReference>